<evidence type="ECO:0000313" key="3">
    <source>
        <dbReference type="Proteomes" id="UP000654075"/>
    </source>
</evidence>
<dbReference type="AlphaFoldDB" id="A0A813FJV6"/>
<protein>
    <submittedName>
        <fullName evidence="2">Uncharacterized protein</fullName>
    </submittedName>
</protein>
<organism evidence="2 3">
    <name type="scientific">Polarella glacialis</name>
    <name type="common">Dinoflagellate</name>
    <dbReference type="NCBI Taxonomy" id="89957"/>
    <lineage>
        <taxon>Eukaryota</taxon>
        <taxon>Sar</taxon>
        <taxon>Alveolata</taxon>
        <taxon>Dinophyceae</taxon>
        <taxon>Suessiales</taxon>
        <taxon>Suessiaceae</taxon>
        <taxon>Polarella</taxon>
    </lineage>
</organism>
<evidence type="ECO:0000256" key="1">
    <source>
        <dbReference type="SAM" id="MobiDB-lite"/>
    </source>
</evidence>
<feature type="non-terminal residue" evidence="2">
    <location>
        <position position="1"/>
    </location>
</feature>
<keyword evidence="3" id="KW-1185">Reference proteome</keyword>
<gene>
    <name evidence="2" type="ORF">PGLA1383_LOCUS28648</name>
</gene>
<reference evidence="2" key="1">
    <citation type="submission" date="2021-02" db="EMBL/GenBank/DDBJ databases">
        <authorList>
            <person name="Dougan E. K."/>
            <person name="Rhodes N."/>
            <person name="Thang M."/>
            <person name="Chan C."/>
        </authorList>
    </citation>
    <scope>NUCLEOTIDE SEQUENCE</scope>
</reference>
<evidence type="ECO:0000313" key="2">
    <source>
        <dbReference type="EMBL" id="CAE8610837.1"/>
    </source>
</evidence>
<sequence>VSSQSENTRRSIVGCLRRLPCRRPHGACAAVPVRLVSAEASGDQQPGISTGGSVASSSSPEQPCLTPLPLLLQIAGPHQQLFLTWLQLVL</sequence>
<proteinExistence type="predicted"/>
<dbReference type="EMBL" id="CAJNNV010024848">
    <property type="protein sequence ID" value="CAE8610837.1"/>
    <property type="molecule type" value="Genomic_DNA"/>
</dbReference>
<accession>A0A813FJV6</accession>
<feature type="compositionally biased region" description="Low complexity" evidence="1">
    <location>
        <begin position="47"/>
        <end position="62"/>
    </location>
</feature>
<comment type="caution">
    <text evidence="2">The sequence shown here is derived from an EMBL/GenBank/DDBJ whole genome shotgun (WGS) entry which is preliminary data.</text>
</comment>
<name>A0A813FJV6_POLGL</name>
<dbReference type="Proteomes" id="UP000654075">
    <property type="component" value="Unassembled WGS sequence"/>
</dbReference>
<feature type="region of interest" description="Disordered" evidence="1">
    <location>
        <begin position="41"/>
        <end position="62"/>
    </location>
</feature>